<dbReference type="CDD" id="cd12524">
    <property type="entry name" value="RRM1_MEI2_like"/>
    <property type="match status" value="1"/>
</dbReference>
<feature type="region of interest" description="Disordered" evidence="6">
    <location>
        <begin position="796"/>
        <end position="815"/>
    </location>
</feature>
<dbReference type="GO" id="GO:0045927">
    <property type="term" value="P:positive regulation of growth"/>
    <property type="evidence" value="ECO:0007669"/>
    <property type="project" value="UniProtKB-ARBA"/>
</dbReference>
<dbReference type="SUPFAM" id="SSF54928">
    <property type="entry name" value="RNA-binding domain, RBD"/>
    <property type="match status" value="2"/>
</dbReference>
<dbReference type="SMART" id="SM00360">
    <property type="entry name" value="RRM"/>
    <property type="match status" value="3"/>
</dbReference>
<dbReference type="FunFam" id="3.30.70.330:FF:000063">
    <property type="entry name" value="MEI2-like protein 5 isoform 2"/>
    <property type="match status" value="1"/>
</dbReference>
<evidence type="ECO:0000313" key="8">
    <source>
        <dbReference type="EMBL" id="CAK7336045.1"/>
    </source>
</evidence>
<dbReference type="EMBL" id="CAWUPB010000994">
    <property type="protein sequence ID" value="CAK7336045.1"/>
    <property type="molecule type" value="Genomic_DNA"/>
</dbReference>
<keyword evidence="2 5" id="KW-0694">RNA-binding</keyword>
<keyword evidence="3" id="KW-0469">Meiosis</keyword>
<reference evidence="8 9" key="1">
    <citation type="submission" date="2024-01" db="EMBL/GenBank/DDBJ databases">
        <authorList>
            <person name="Waweru B."/>
        </authorList>
    </citation>
    <scope>NUCLEOTIDE SEQUENCE [LARGE SCALE GENOMIC DNA]</scope>
</reference>
<protein>
    <recommendedName>
        <fullName evidence="7">RRM domain-containing protein</fullName>
    </recommendedName>
</protein>
<keyword evidence="1" id="KW-0677">Repeat</keyword>
<dbReference type="InterPro" id="IPR000504">
    <property type="entry name" value="RRM_dom"/>
</dbReference>
<feature type="compositionally biased region" description="Low complexity" evidence="6">
    <location>
        <begin position="989"/>
        <end position="1008"/>
    </location>
</feature>
<proteinExistence type="predicted"/>
<comment type="function">
    <text evidence="4">Probable RNA-binding protein that plays a role in meiosis and vegetative growth.</text>
</comment>
<dbReference type="GO" id="GO:0045836">
    <property type="term" value="P:positive regulation of meiotic nuclear division"/>
    <property type="evidence" value="ECO:0007669"/>
    <property type="project" value="UniProtKB-ARBA"/>
</dbReference>
<comment type="caution">
    <text evidence="8">The sequence shown here is derived from an EMBL/GenBank/DDBJ whole genome shotgun (WGS) entry which is preliminary data.</text>
</comment>
<accession>A0AAV1RH28</accession>
<dbReference type="PROSITE" id="PS50102">
    <property type="entry name" value="RRM"/>
    <property type="match status" value="2"/>
</dbReference>
<evidence type="ECO:0000256" key="3">
    <source>
        <dbReference type="ARBA" id="ARBA00023254"/>
    </source>
</evidence>
<dbReference type="InterPro" id="IPR007201">
    <property type="entry name" value="Mei2-like_Rrm_C"/>
</dbReference>
<dbReference type="InterPro" id="IPR034454">
    <property type="entry name" value="MEI2-like_RRM3"/>
</dbReference>
<gene>
    <name evidence="8" type="ORF">DCAF_LOCUS11049</name>
</gene>
<dbReference type="CDD" id="cd12531">
    <property type="entry name" value="RRM3_MEI2_like"/>
    <property type="match status" value="1"/>
</dbReference>
<dbReference type="InterPro" id="IPR034453">
    <property type="entry name" value="MEI2-like_RRM1"/>
</dbReference>
<evidence type="ECO:0000259" key="7">
    <source>
        <dbReference type="PROSITE" id="PS50102"/>
    </source>
</evidence>
<feature type="domain" description="RRM" evidence="7">
    <location>
        <begin position="302"/>
        <end position="375"/>
    </location>
</feature>
<dbReference type="Proteomes" id="UP001314170">
    <property type="component" value="Unassembled WGS sequence"/>
</dbReference>
<feature type="region of interest" description="Disordered" evidence="6">
    <location>
        <begin position="973"/>
        <end position="1008"/>
    </location>
</feature>
<dbReference type="PANTHER" id="PTHR23189">
    <property type="entry name" value="RNA RECOGNITION MOTIF-CONTAINING"/>
    <property type="match status" value="1"/>
</dbReference>
<organism evidence="8 9">
    <name type="scientific">Dovyalis caffra</name>
    <dbReference type="NCBI Taxonomy" id="77055"/>
    <lineage>
        <taxon>Eukaryota</taxon>
        <taxon>Viridiplantae</taxon>
        <taxon>Streptophyta</taxon>
        <taxon>Embryophyta</taxon>
        <taxon>Tracheophyta</taxon>
        <taxon>Spermatophyta</taxon>
        <taxon>Magnoliopsida</taxon>
        <taxon>eudicotyledons</taxon>
        <taxon>Gunneridae</taxon>
        <taxon>Pentapetalae</taxon>
        <taxon>rosids</taxon>
        <taxon>fabids</taxon>
        <taxon>Malpighiales</taxon>
        <taxon>Salicaceae</taxon>
        <taxon>Flacourtieae</taxon>
        <taxon>Dovyalis</taxon>
    </lineage>
</organism>
<sequence>MDLQGLSSSSFFSEDVSFPSERQVGFWKSETMPDQHVQNIRDTLAKQYVGRFLGHSRFYVDRVVWLRKLVITFSVGKSAVLSPPEKLVAVEPVKSLEQPQPSLMRDHKMNHSLDRHAVGAERALSRSFTLLRAVDNDPGTRTSLNEQPASYFAEGGKVMATQHENSLFSSSLSELFSRKLRLSSTNPLYGHSVDTIASHFEEEEPFESLEEIEAQTIGNLLPNDDDLFTGVTDRIENINHPNGGDDMEELDFFSSVGGMDLGDDGSVGQIDSEFSGGASNGQLGACNLSMAGEHPYGEHPSRTLFVRNINSSVEESELRAVFEQYGDIRTLYTACKHRGFVMISYYDIRAARNAMKALQNRPLRRRKLDIHYSIPKDNPSEKDFNQGTLVVFNLDSSVSNDELHRLFGVYGEIKEIRETPNRNNHKFVEFYDVRAAEAALHALQKSDIAGKRIKLEASRPGGLRRLLQQIPPELEQDEFGPFVQQSSPPNNSTTGFSGTIISCGMDNGPILGAPSAIQAPFLESALHQGISSSVPNNLSSLLRVESAGNQTGFAERSHSPGQLKFEIQGTPNFHPHSLPEYDGLNSGVHCNSPGAMAANINARPLERIDTRQLARISPNGNPIEFNEGVFGSARNGSCSLPGHHYTWGNSYHHQPPSMIWPNSPSFVNGISVAHPGPRLHGPPRAPPPMLNPVLPINNQHVGSAPAVNPSLWDRQHAYAGESPDTSGFHPGSLGSMRISNNSLHSMEFLSANIFPHAGGNCLELPMPPKNVGLQSQQQRSMVFPGRGQMIPMINAFDPPSERARSRRNEGSISQADKKQYELDIDRILRGDDNRTTLMIKNIPNKYTSKMLLAAIDERHKGTYNFIYLPIDFKNKCNVGYAFINMIDPSQIIPFYQAFNGKKWEKFNSEKVASLAYARIQGKAALIAHFQNSSLMNEDKRCRPILFNTDGPNAGDQVPFPMGVTVRTRLGKTRTITHEENQQGSPSNLAGGEDSSNGDASSGSGKESD</sequence>
<dbReference type="GO" id="GO:0051321">
    <property type="term" value="P:meiotic cell cycle"/>
    <property type="evidence" value="ECO:0007669"/>
    <property type="project" value="UniProtKB-KW"/>
</dbReference>
<dbReference type="Pfam" id="PF04059">
    <property type="entry name" value="RRM_2"/>
    <property type="match status" value="1"/>
</dbReference>
<evidence type="ECO:0000256" key="2">
    <source>
        <dbReference type="ARBA" id="ARBA00022884"/>
    </source>
</evidence>
<evidence type="ECO:0000256" key="1">
    <source>
        <dbReference type="ARBA" id="ARBA00022737"/>
    </source>
</evidence>
<evidence type="ECO:0000256" key="5">
    <source>
        <dbReference type="PROSITE-ProRule" id="PRU00176"/>
    </source>
</evidence>
<dbReference type="Gene3D" id="3.30.70.330">
    <property type="match status" value="2"/>
</dbReference>
<evidence type="ECO:0000313" key="9">
    <source>
        <dbReference type="Proteomes" id="UP001314170"/>
    </source>
</evidence>
<evidence type="ECO:0000256" key="4">
    <source>
        <dbReference type="ARBA" id="ARBA00058438"/>
    </source>
</evidence>
<feature type="compositionally biased region" description="Basic and acidic residues" evidence="6">
    <location>
        <begin position="799"/>
        <end position="815"/>
    </location>
</feature>
<evidence type="ECO:0000256" key="6">
    <source>
        <dbReference type="SAM" id="MobiDB-lite"/>
    </source>
</evidence>
<dbReference type="AlphaFoldDB" id="A0AAV1RH28"/>
<keyword evidence="9" id="KW-1185">Reference proteome</keyword>
<dbReference type="InterPro" id="IPR035979">
    <property type="entry name" value="RBD_domain_sf"/>
</dbReference>
<dbReference type="InterPro" id="IPR012677">
    <property type="entry name" value="Nucleotide-bd_a/b_plait_sf"/>
</dbReference>
<dbReference type="Pfam" id="PF00076">
    <property type="entry name" value="RRM_1"/>
    <property type="match status" value="2"/>
</dbReference>
<dbReference type="CDD" id="cd12529">
    <property type="entry name" value="RRM2_MEI2_like"/>
    <property type="match status" value="1"/>
</dbReference>
<name>A0AAV1RH28_9ROSI</name>
<feature type="domain" description="RRM" evidence="7">
    <location>
        <begin position="387"/>
        <end position="460"/>
    </location>
</feature>
<dbReference type="FunFam" id="3.30.70.330:FF:000101">
    <property type="entry name" value="Protein MEI2-like 1"/>
    <property type="match status" value="1"/>
</dbReference>
<dbReference type="GO" id="GO:0003723">
    <property type="term" value="F:RNA binding"/>
    <property type="evidence" value="ECO:0007669"/>
    <property type="project" value="UniProtKB-UniRule"/>
</dbReference>